<evidence type="ECO:0000313" key="13">
    <source>
        <dbReference type="EMBL" id="MFC3982740.1"/>
    </source>
</evidence>
<dbReference type="GO" id="GO:0008237">
    <property type="term" value="F:metallopeptidase activity"/>
    <property type="evidence" value="ECO:0007669"/>
    <property type="project" value="UniProtKB-KW"/>
</dbReference>
<sequence>MRGNGPTLPSTSVERLRLLFLTVAAGALFGGYWFLVLVQDGWSERNRACGALPGIEEFLDCSTRILVLQALVPLAGPALVAVLTVSAYLAAPTVITHRHGARPLDPWPRAIRETVERAGLDRTPTLMLSEQSGPLWMFVYGRRNRHRVMLSSDTPLCAVTDTERVTATLAHELGHLRNRDVDRTYLAVFAVVSLALVTIAPVGLSALLVTGPTPALAVTWRDLVLALLVTGTWAAVVRAREHDADLWGGDLRPGGMLALLTGGKQERRGLLRLHPPHERRLRVLLDPDLLLRPSAVEAVATGIAAGVVVTELGVSLRTLLPVPPLVAYWVAGLVAAVPVSGIVGLAVWRAGAARVLTRLQVLACGLGLGAGLVAGLVLAPRSGVRWSRWIPTAPDFTAVAEPTEIQPGTAIWMTVTLLALTTAVTGWLALAARAWAPRAGTRAWRYTAPLAALMLAVVLGTWSLAARLAASEQWGAADLARLMITPQAALFLLVLALVALLAPRLPLRTAAPLLVLVLVLPPSLLILSPAPPPPVTTRAAALPDSPQAGVICLGLFTVGVSGFGAPADHAAKARLGETLRDSDDGLLRQVGELFLRGARTRSQDLEGLAWTAFVRRCDHLRRYHDAPVPEPVSPFPTEGW</sequence>
<name>A0ABV8F409_9ACTN</name>
<dbReference type="EMBL" id="JBHSBC010000021">
    <property type="protein sequence ID" value="MFC3982740.1"/>
    <property type="molecule type" value="Genomic_DNA"/>
</dbReference>
<protein>
    <submittedName>
        <fullName evidence="13">M48 family metalloprotease</fullName>
        <ecNumber evidence="13">3.4.24.-</ecNumber>
    </submittedName>
</protein>
<keyword evidence="8 11" id="KW-1133">Transmembrane helix</keyword>
<dbReference type="Pfam" id="PF01435">
    <property type="entry name" value="Peptidase_M48"/>
    <property type="match status" value="1"/>
</dbReference>
<dbReference type="Gene3D" id="3.30.2010.10">
    <property type="entry name" value="Metalloproteases ('zincins'), catalytic domain"/>
    <property type="match status" value="1"/>
</dbReference>
<feature type="domain" description="Peptidase M48" evidence="12">
    <location>
        <begin position="110"/>
        <end position="285"/>
    </location>
</feature>
<evidence type="ECO:0000256" key="7">
    <source>
        <dbReference type="ARBA" id="ARBA00022833"/>
    </source>
</evidence>
<feature type="transmembrane region" description="Helical" evidence="11">
    <location>
        <begin position="484"/>
        <end position="502"/>
    </location>
</feature>
<evidence type="ECO:0000256" key="4">
    <source>
        <dbReference type="ARBA" id="ARBA00022692"/>
    </source>
</evidence>
<keyword evidence="2" id="KW-1003">Cell membrane</keyword>
<keyword evidence="3" id="KW-0645">Protease</keyword>
<evidence type="ECO:0000256" key="10">
    <source>
        <dbReference type="ARBA" id="ARBA00023136"/>
    </source>
</evidence>
<feature type="transmembrane region" description="Helical" evidence="11">
    <location>
        <begin position="215"/>
        <end position="236"/>
    </location>
</feature>
<dbReference type="PANTHER" id="PTHR43221:SF2">
    <property type="entry name" value="PROTEASE HTPX HOMOLOG"/>
    <property type="match status" value="1"/>
</dbReference>
<evidence type="ECO:0000256" key="6">
    <source>
        <dbReference type="ARBA" id="ARBA00022801"/>
    </source>
</evidence>
<feature type="transmembrane region" description="Helical" evidence="11">
    <location>
        <begin position="547"/>
        <end position="565"/>
    </location>
</feature>
<feature type="transmembrane region" description="Helical" evidence="11">
    <location>
        <begin position="289"/>
        <end position="314"/>
    </location>
</feature>
<evidence type="ECO:0000256" key="11">
    <source>
        <dbReference type="SAM" id="Phobius"/>
    </source>
</evidence>
<dbReference type="InterPro" id="IPR050083">
    <property type="entry name" value="HtpX_protease"/>
</dbReference>
<dbReference type="PANTHER" id="PTHR43221">
    <property type="entry name" value="PROTEASE HTPX"/>
    <property type="match status" value="1"/>
</dbReference>
<gene>
    <name evidence="13" type="ORF">ACFOYY_21550</name>
</gene>
<feature type="transmembrane region" description="Helical" evidence="11">
    <location>
        <begin position="410"/>
        <end position="431"/>
    </location>
</feature>
<comment type="cofactor">
    <cofactor evidence="1">
        <name>Zn(2+)</name>
        <dbReference type="ChEBI" id="CHEBI:29105"/>
    </cofactor>
</comment>
<keyword evidence="9 13" id="KW-0482">Metalloprotease</keyword>
<evidence type="ECO:0000256" key="5">
    <source>
        <dbReference type="ARBA" id="ARBA00022723"/>
    </source>
</evidence>
<evidence type="ECO:0000256" key="8">
    <source>
        <dbReference type="ARBA" id="ARBA00022989"/>
    </source>
</evidence>
<feature type="transmembrane region" description="Helical" evidence="11">
    <location>
        <begin position="359"/>
        <end position="379"/>
    </location>
</feature>
<feature type="transmembrane region" description="Helical" evidence="11">
    <location>
        <begin position="443"/>
        <end position="464"/>
    </location>
</feature>
<reference evidence="14" key="1">
    <citation type="journal article" date="2019" name="Int. J. Syst. Evol. Microbiol.">
        <title>The Global Catalogue of Microorganisms (GCM) 10K type strain sequencing project: providing services to taxonomists for standard genome sequencing and annotation.</title>
        <authorList>
            <consortium name="The Broad Institute Genomics Platform"/>
            <consortium name="The Broad Institute Genome Sequencing Center for Infectious Disease"/>
            <person name="Wu L."/>
            <person name="Ma J."/>
        </authorList>
    </citation>
    <scope>NUCLEOTIDE SEQUENCE [LARGE SCALE GENOMIC DNA]</scope>
    <source>
        <strain evidence="14">TBRC 7912</strain>
    </source>
</reference>
<dbReference type="InterPro" id="IPR001915">
    <property type="entry name" value="Peptidase_M48"/>
</dbReference>
<evidence type="ECO:0000259" key="12">
    <source>
        <dbReference type="Pfam" id="PF01435"/>
    </source>
</evidence>
<keyword evidence="4 11" id="KW-0812">Transmembrane</keyword>
<evidence type="ECO:0000256" key="9">
    <source>
        <dbReference type="ARBA" id="ARBA00023049"/>
    </source>
</evidence>
<keyword evidence="10 11" id="KW-0472">Membrane</keyword>
<feature type="transmembrane region" description="Helical" evidence="11">
    <location>
        <begin position="326"/>
        <end position="347"/>
    </location>
</feature>
<feature type="transmembrane region" description="Helical" evidence="11">
    <location>
        <begin position="18"/>
        <end position="38"/>
    </location>
</feature>
<evidence type="ECO:0000256" key="2">
    <source>
        <dbReference type="ARBA" id="ARBA00022475"/>
    </source>
</evidence>
<keyword evidence="14" id="KW-1185">Reference proteome</keyword>
<accession>A0ABV8F409</accession>
<evidence type="ECO:0000256" key="1">
    <source>
        <dbReference type="ARBA" id="ARBA00001947"/>
    </source>
</evidence>
<feature type="transmembrane region" description="Helical" evidence="11">
    <location>
        <begin position="509"/>
        <end position="527"/>
    </location>
</feature>
<evidence type="ECO:0000313" key="14">
    <source>
        <dbReference type="Proteomes" id="UP001595698"/>
    </source>
</evidence>
<feature type="transmembrane region" description="Helical" evidence="11">
    <location>
        <begin position="185"/>
        <end position="209"/>
    </location>
</feature>
<dbReference type="Proteomes" id="UP001595698">
    <property type="component" value="Unassembled WGS sequence"/>
</dbReference>
<dbReference type="RefSeq" id="WP_386191246.1">
    <property type="nucleotide sequence ID" value="NZ_JBHSBC010000021.1"/>
</dbReference>
<proteinExistence type="predicted"/>
<evidence type="ECO:0000256" key="3">
    <source>
        <dbReference type="ARBA" id="ARBA00022670"/>
    </source>
</evidence>
<keyword evidence="7" id="KW-0862">Zinc</keyword>
<comment type="caution">
    <text evidence="13">The sequence shown here is derived from an EMBL/GenBank/DDBJ whole genome shotgun (WGS) entry which is preliminary data.</text>
</comment>
<keyword evidence="6 13" id="KW-0378">Hydrolase</keyword>
<dbReference type="EC" id="3.4.24.-" evidence="13"/>
<organism evidence="13 14">
    <name type="scientific">Streptosporangium jomthongense</name>
    <dbReference type="NCBI Taxonomy" id="1193683"/>
    <lineage>
        <taxon>Bacteria</taxon>
        <taxon>Bacillati</taxon>
        <taxon>Actinomycetota</taxon>
        <taxon>Actinomycetes</taxon>
        <taxon>Streptosporangiales</taxon>
        <taxon>Streptosporangiaceae</taxon>
        <taxon>Streptosporangium</taxon>
    </lineage>
</organism>
<keyword evidence="5" id="KW-0479">Metal-binding</keyword>